<feature type="region of interest" description="Disordered" evidence="1">
    <location>
        <begin position="111"/>
        <end position="144"/>
    </location>
</feature>
<keyword evidence="4" id="KW-1185">Reference proteome</keyword>
<evidence type="ECO:0000256" key="2">
    <source>
        <dbReference type="SAM" id="Phobius"/>
    </source>
</evidence>
<reference evidence="3 4" key="1">
    <citation type="submission" date="2013-05" db="EMBL/GenBank/DDBJ databases">
        <title>Genome sequence of Streptomyces sparsogenes DSM 40356.</title>
        <authorList>
            <person name="Coyne S."/>
            <person name="Seebeck F.P."/>
        </authorList>
    </citation>
    <scope>NUCLEOTIDE SEQUENCE [LARGE SCALE GENOMIC DNA]</scope>
    <source>
        <strain evidence="3 4">DSM 40356</strain>
    </source>
</reference>
<dbReference type="Proteomes" id="UP000186168">
    <property type="component" value="Unassembled WGS sequence"/>
</dbReference>
<gene>
    <name evidence="3" type="ORF">SPAR_18308</name>
</gene>
<accession>A0A1R1SJ23</accession>
<dbReference type="AlphaFoldDB" id="A0A1R1SJ23"/>
<evidence type="ECO:0000256" key="1">
    <source>
        <dbReference type="SAM" id="MobiDB-lite"/>
    </source>
</evidence>
<sequence>CAGTYGLLAARGAGFGLPVLLAGLAAALGGLWLGGRRSARSRYRPDRWDARAWLVSGSGVAVAGLMIWAASYAPQALDPPAVPLTAPVLPLWPAAGVLVGLLPAFVAPAPARAPHAKNPHSPQNPQSPQDPQTTSEDTGKEATR</sequence>
<evidence type="ECO:0000313" key="3">
    <source>
        <dbReference type="EMBL" id="OMI37999.1"/>
    </source>
</evidence>
<keyword evidence="2" id="KW-0472">Membrane</keyword>
<name>A0A1R1SJ23_9ACTN</name>
<keyword evidence="2" id="KW-1133">Transmembrane helix</keyword>
<feature type="non-terminal residue" evidence="3">
    <location>
        <position position="1"/>
    </location>
</feature>
<proteinExistence type="predicted"/>
<protein>
    <submittedName>
        <fullName evidence="3">Integral membrane protein</fullName>
    </submittedName>
</protein>
<feature type="compositionally biased region" description="Low complexity" evidence="1">
    <location>
        <begin position="119"/>
        <end position="132"/>
    </location>
</feature>
<dbReference type="EMBL" id="ASQP01000254">
    <property type="protein sequence ID" value="OMI37999.1"/>
    <property type="molecule type" value="Genomic_DNA"/>
</dbReference>
<feature type="transmembrane region" description="Helical" evidence="2">
    <location>
        <begin position="53"/>
        <end position="71"/>
    </location>
</feature>
<comment type="caution">
    <text evidence="3">The sequence shown here is derived from an EMBL/GenBank/DDBJ whole genome shotgun (WGS) entry which is preliminary data.</text>
</comment>
<evidence type="ECO:0000313" key="4">
    <source>
        <dbReference type="Proteomes" id="UP000186168"/>
    </source>
</evidence>
<organism evidence="3 4">
    <name type="scientific">Streptomyces sparsogenes DSM 40356</name>
    <dbReference type="NCBI Taxonomy" id="1331668"/>
    <lineage>
        <taxon>Bacteria</taxon>
        <taxon>Bacillati</taxon>
        <taxon>Actinomycetota</taxon>
        <taxon>Actinomycetes</taxon>
        <taxon>Kitasatosporales</taxon>
        <taxon>Streptomycetaceae</taxon>
        <taxon>Streptomyces</taxon>
    </lineage>
</organism>
<feature type="transmembrane region" description="Helical" evidence="2">
    <location>
        <begin position="91"/>
        <end position="111"/>
    </location>
</feature>
<keyword evidence="2" id="KW-0812">Transmembrane</keyword>
<feature type="transmembrane region" description="Helical" evidence="2">
    <location>
        <begin position="15"/>
        <end position="33"/>
    </location>
</feature>